<dbReference type="EMBL" id="RCSS01000602">
    <property type="protein sequence ID" value="RVD91225.1"/>
    <property type="molecule type" value="Genomic_DNA"/>
</dbReference>
<keyword evidence="1" id="KW-0175">Coiled coil</keyword>
<dbReference type="Proteomes" id="UP000282876">
    <property type="component" value="Unassembled WGS sequence"/>
</dbReference>
<evidence type="ECO:0000313" key="3">
    <source>
        <dbReference type="Proteomes" id="UP000282876"/>
    </source>
</evidence>
<dbReference type="VEuPathDB" id="MicrosporidiaDB:TUBRATIS_23390"/>
<evidence type="ECO:0000313" key="2">
    <source>
        <dbReference type="EMBL" id="RVD91225.1"/>
    </source>
</evidence>
<name>A0A437AJB1_9MICR</name>
<dbReference type="AlphaFoldDB" id="A0A437AJB1"/>
<protein>
    <submittedName>
        <fullName evidence="2">Uncharacterized protein</fullName>
    </submittedName>
</protein>
<dbReference type="OrthoDB" id="2193238at2759"/>
<comment type="caution">
    <text evidence="2">The sequence shown here is derived from an EMBL/GenBank/DDBJ whole genome shotgun (WGS) entry which is preliminary data.</text>
</comment>
<proteinExistence type="predicted"/>
<evidence type="ECO:0000256" key="1">
    <source>
        <dbReference type="SAM" id="Coils"/>
    </source>
</evidence>
<gene>
    <name evidence="2" type="ORF">TUBRATIS_23390</name>
</gene>
<accession>A0A437AJB1</accession>
<sequence>MQEEKKLREEIQKLKKENTKLLGEVSILRANMQSVEKENYSYKCEKSNSILGSLSKLDQMSKQVKYLKTENKLIENQLKTLKKEENYNNLCTDALDLNSSLTLLPFEYERLKKMHDFSFYAYKQILDTEFVKEELNKLKTDYKIFSQFFIITCIKKDLFEYFLSDLIFGYFFQDFPDPKLIFKVLVYFPIEWIQSFFTDSSVCELLNKFLSENVQNNSTILFYIRIIEHRHYLLKFVMNNNIFTNIIKRNDYFSKHFLKAMRDKGINQFIDHSNLHFIDENLLKGFFKEDYVDL</sequence>
<feature type="coiled-coil region" evidence="1">
    <location>
        <begin position="4"/>
        <end position="84"/>
    </location>
</feature>
<keyword evidence="3" id="KW-1185">Reference proteome</keyword>
<organism evidence="2 3">
    <name type="scientific">Tubulinosema ratisbonensis</name>
    <dbReference type="NCBI Taxonomy" id="291195"/>
    <lineage>
        <taxon>Eukaryota</taxon>
        <taxon>Fungi</taxon>
        <taxon>Fungi incertae sedis</taxon>
        <taxon>Microsporidia</taxon>
        <taxon>Tubulinosematoidea</taxon>
        <taxon>Tubulinosematidae</taxon>
        <taxon>Tubulinosema</taxon>
    </lineage>
</organism>
<reference evidence="2 3" key="1">
    <citation type="submission" date="2018-10" db="EMBL/GenBank/DDBJ databases">
        <title>Draft genome sequence of the microsporidian Tubulinosema ratisbonensis.</title>
        <authorList>
            <person name="Polonais V."/>
            <person name="Peyretaillade E."/>
            <person name="Niehus S."/>
            <person name="Wawrzyniak I."/>
            <person name="Franchet A."/>
            <person name="Gaspin C."/>
            <person name="Reichstadt M."/>
            <person name="Belser C."/>
            <person name="Labadie K."/>
            <person name="Delbac F."/>
            <person name="Ferrandon D."/>
        </authorList>
    </citation>
    <scope>NUCLEOTIDE SEQUENCE [LARGE SCALE GENOMIC DNA]</scope>
    <source>
        <strain evidence="2 3">Franzen</strain>
    </source>
</reference>